<evidence type="ECO:0000313" key="2">
    <source>
        <dbReference type="Proteomes" id="UP000192359"/>
    </source>
</evidence>
<dbReference type="SUPFAM" id="SSF55144">
    <property type="entry name" value="LigT-like"/>
    <property type="match status" value="1"/>
</dbReference>
<evidence type="ECO:0008006" key="3">
    <source>
        <dbReference type="Google" id="ProtNLM"/>
    </source>
</evidence>
<evidence type="ECO:0000313" key="1">
    <source>
        <dbReference type="EMBL" id="ORC15384.1"/>
    </source>
</evidence>
<comment type="caution">
    <text evidence="1">The sequence shown here is derived from an EMBL/GenBank/DDBJ whole genome shotgun (WGS) entry which is preliminary data.</text>
</comment>
<dbReference type="RefSeq" id="WP_180377898.1">
    <property type="nucleotide sequence ID" value="NZ_LXWF01000043.1"/>
</dbReference>
<protein>
    <recommendedName>
        <fullName evidence="3">2'-5' RNA ligase family protein</fullName>
    </recommendedName>
</protein>
<dbReference type="Proteomes" id="UP000192359">
    <property type="component" value="Unassembled WGS sequence"/>
</dbReference>
<dbReference type="EMBL" id="LXWF01000043">
    <property type="protein sequence ID" value="ORC15384.1"/>
    <property type="molecule type" value="Genomic_DNA"/>
</dbReference>
<dbReference type="AlphaFoldDB" id="A0A1Y1RLR9"/>
<dbReference type="Pfam" id="PF13563">
    <property type="entry name" value="2_5_RNA_ligase2"/>
    <property type="match status" value="1"/>
</dbReference>
<dbReference type="Gene3D" id="3.90.1140.10">
    <property type="entry name" value="Cyclic phosphodiesterase"/>
    <property type="match status" value="1"/>
</dbReference>
<dbReference type="InterPro" id="IPR009097">
    <property type="entry name" value="Cyclic_Pdiesterase"/>
</dbReference>
<name>A0A1Y1RLR9_9MICC</name>
<accession>A0A1Y1RLR9</accession>
<sequence length="178" mass="19438">MTVSPTLQASRGYLSILAQVPAELAERIVTWRLAHGATGEAARSCHITVLITRNERGDEALRQLRTDLSGHGAISLELGTPASFEPVAPVTYLPLTRGAACFEHIHTECAALVGESASPFPYEPHLTLANGLGEGARALSLADFAQLPVHLRSFSVERLEVYRYERENWEHLGNIDLL</sequence>
<gene>
    <name evidence="1" type="ORF">A7979_06455</name>
</gene>
<organism evidence="1 2">
    <name type="scientific">Rothia nasimurium</name>
    <dbReference type="NCBI Taxonomy" id="85336"/>
    <lineage>
        <taxon>Bacteria</taxon>
        <taxon>Bacillati</taxon>
        <taxon>Actinomycetota</taxon>
        <taxon>Actinomycetes</taxon>
        <taxon>Micrococcales</taxon>
        <taxon>Micrococcaceae</taxon>
        <taxon>Rothia</taxon>
    </lineage>
</organism>
<proteinExistence type="predicted"/>
<keyword evidence="2" id="KW-1185">Reference proteome</keyword>
<reference evidence="1 2" key="1">
    <citation type="submission" date="2016-05" db="EMBL/GenBank/DDBJ databases">
        <title>Draft genome sequence of a porcine commensal Rothia nasimurium.</title>
        <authorList>
            <person name="Gaiser R.A."/>
            <person name="Van Baarlen P."/>
            <person name="Wells J.M."/>
        </authorList>
    </citation>
    <scope>NUCLEOTIDE SEQUENCE [LARGE SCALE GENOMIC DNA]</scope>
    <source>
        <strain evidence="1 2">PT-32</strain>
    </source>
</reference>